<dbReference type="Pfam" id="PF04014">
    <property type="entry name" value="MazE_antitoxin"/>
    <property type="match status" value="1"/>
</dbReference>
<dbReference type="Gene3D" id="2.10.260.10">
    <property type="match status" value="1"/>
</dbReference>
<feature type="domain" description="SpoVT-AbrB" evidence="1">
    <location>
        <begin position="10"/>
        <end position="55"/>
    </location>
</feature>
<name>A0A1F4VHC9_UNCKA</name>
<dbReference type="AlphaFoldDB" id="A0A1F4VHC9"/>
<dbReference type="EMBL" id="MEVN01000034">
    <property type="protein sequence ID" value="OGC56611.1"/>
    <property type="molecule type" value="Genomic_DNA"/>
</dbReference>
<protein>
    <recommendedName>
        <fullName evidence="1">SpoVT-AbrB domain-containing protein</fullName>
    </recommendedName>
</protein>
<evidence type="ECO:0000313" key="3">
    <source>
        <dbReference type="Proteomes" id="UP000177763"/>
    </source>
</evidence>
<dbReference type="Proteomes" id="UP000177763">
    <property type="component" value="Unassembled WGS sequence"/>
</dbReference>
<comment type="caution">
    <text evidence="2">The sequence shown here is derived from an EMBL/GenBank/DDBJ whole genome shotgun (WGS) entry which is preliminary data.</text>
</comment>
<evidence type="ECO:0000313" key="2">
    <source>
        <dbReference type="EMBL" id="OGC56611.1"/>
    </source>
</evidence>
<organism evidence="2 3">
    <name type="scientific">candidate division WWE3 bacterium RIFCSPLOWO2_12_FULL_36_10</name>
    <dbReference type="NCBI Taxonomy" id="1802630"/>
    <lineage>
        <taxon>Bacteria</taxon>
        <taxon>Katanobacteria</taxon>
    </lineage>
</organism>
<reference evidence="2 3" key="1">
    <citation type="journal article" date="2016" name="Nat. Commun.">
        <title>Thousands of microbial genomes shed light on interconnected biogeochemical processes in an aquifer system.</title>
        <authorList>
            <person name="Anantharaman K."/>
            <person name="Brown C.T."/>
            <person name="Hug L.A."/>
            <person name="Sharon I."/>
            <person name="Castelle C.J."/>
            <person name="Probst A.J."/>
            <person name="Thomas B.C."/>
            <person name="Singh A."/>
            <person name="Wilkins M.J."/>
            <person name="Karaoz U."/>
            <person name="Brodie E.L."/>
            <person name="Williams K.H."/>
            <person name="Hubbard S.S."/>
            <person name="Banfield J.F."/>
        </authorList>
    </citation>
    <scope>NUCLEOTIDE SEQUENCE [LARGE SCALE GENOMIC DNA]</scope>
</reference>
<dbReference type="InterPro" id="IPR037914">
    <property type="entry name" value="SpoVT-AbrB_sf"/>
</dbReference>
<dbReference type="SMART" id="SM00966">
    <property type="entry name" value="SpoVT_AbrB"/>
    <property type="match status" value="1"/>
</dbReference>
<dbReference type="SUPFAM" id="SSF89447">
    <property type="entry name" value="AbrB/MazE/MraZ-like"/>
    <property type="match status" value="1"/>
</dbReference>
<dbReference type="InterPro" id="IPR007159">
    <property type="entry name" value="SpoVT-AbrB_dom"/>
</dbReference>
<gene>
    <name evidence="2" type="ORF">A3H26_01825</name>
</gene>
<dbReference type="GO" id="GO:0003677">
    <property type="term" value="F:DNA binding"/>
    <property type="evidence" value="ECO:0007669"/>
    <property type="project" value="InterPro"/>
</dbReference>
<proteinExistence type="predicted"/>
<sequence length="81" mass="9699">MLQSPQDEIIKLQPRGLLTIPKKFRKSLGLEENSLLRIRKDRWRLVIEPVRTISYSVRSYTDKDLSDFFEFDEEQTKSLKK</sequence>
<accession>A0A1F4VHC9</accession>
<evidence type="ECO:0000259" key="1">
    <source>
        <dbReference type="SMART" id="SM00966"/>
    </source>
</evidence>